<dbReference type="InterPro" id="IPR057559">
    <property type="entry name" value="SAM_6"/>
</dbReference>
<dbReference type="Pfam" id="PF23395">
    <property type="entry name" value="SAM_6"/>
    <property type="match status" value="1"/>
</dbReference>
<keyword evidence="4" id="KW-1185">Reference proteome</keyword>
<feature type="domain" description="DUF7102" evidence="1">
    <location>
        <begin position="602"/>
        <end position="751"/>
    </location>
</feature>
<evidence type="ECO:0000259" key="2">
    <source>
        <dbReference type="Pfam" id="PF23395"/>
    </source>
</evidence>
<reference evidence="3 4" key="1">
    <citation type="submission" date="2017-06" db="EMBL/GenBank/DDBJ databases">
        <title>Draft genome sequence of a variant of Elsinoe murrayae.</title>
        <authorList>
            <person name="Cheng Q."/>
        </authorList>
    </citation>
    <scope>NUCLEOTIDE SEQUENCE [LARGE SCALE GENOMIC DNA]</scope>
    <source>
        <strain evidence="3 4">CQ-2017a</strain>
    </source>
</reference>
<feature type="domain" description="SAM-like" evidence="2">
    <location>
        <begin position="764"/>
        <end position="836"/>
    </location>
</feature>
<comment type="caution">
    <text evidence="3">The sequence shown here is derived from an EMBL/GenBank/DDBJ whole genome shotgun (WGS) entry which is preliminary data.</text>
</comment>
<proteinExistence type="predicted"/>
<dbReference type="Pfam" id="PF23394">
    <property type="entry name" value="DUF7102"/>
    <property type="match status" value="1"/>
</dbReference>
<organism evidence="3 4">
    <name type="scientific">Sphaceloma murrayae</name>
    <dbReference type="NCBI Taxonomy" id="2082308"/>
    <lineage>
        <taxon>Eukaryota</taxon>
        <taxon>Fungi</taxon>
        <taxon>Dikarya</taxon>
        <taxon>Ascomycota</taxon>
        <taxon>Pezizomycotina</taxon>
        <taxon>Dothideomycetes</taxon>
        <taxon>Dothideomycetidae</taxon>
        <taxon>Myriangiales</taxon>
        <taxon>Elsinoaceae</taxon>
        <taxon>Sphaceloma</taxon>
    </lineage>
</organism>
<evidence type="ECO:0000259" key="1">
    <source>
        <dbReference type="Pfam" id="PF23394"/>
    </source>
</evidence>
<protein>
    <submittedName>
        <fullName evidence="3">Uncharacterized protein</fullName>
    </submittedName>
</protein>
<name>A0A2K1QV53_9PEZI</name>
<dbReference type="EMBL" id="NKHZ01000039">
    <property type="protein sequence ID" value="PNS18899.1"/>
    <property type="molecule type" value="Genomic_DNA"/>
</dbReference>
<dbReference type="OrthoDB" id="3647246at2759"/>
<accession>A0A2K1QV53</accession>
<dbReference type="AlphaFoldDB" id="A0A2K1QV53"/>
<dbReference type="InParanoid" id="A0A2K1QV53"/>
<gene>
    <name evidence="3" type="ORF">CAC42_5438</name>
</gene>
<dbReference type="InterPro" id="IPR055528">
    <property type="entry name" value="DUF7102"/>
</dbReference>
<sequence>MEGMEPPVLDYARGCGLSQDYKSVPALHLHEQRYFRLERVPEPSKLPPMLRSDFALPEDKWSIHTPAASFLRDSLVSDVTAVIRPTSPPPHRKLKLEPPLLTSDDQADYDTFLARHRAGMLSIPVTIKSLAPEPLTTSQLEWPLLDDDLVHRISREAVNEKWQVTAGMLAALKEITSPKPPDVSIDLGISKLRVQRMSSPILPLSPTPLSPAVDSTELDILFTSTPADPTESQVKTLEDAIVHEDIQPIDSEHGDQISLMIPNDTTSTSERILSPLKRPRPDDLKMDTPLMPASEGNSPFKKVRFSDLVDHVDQMPRASSSAGSEDYEQFFESVVDLSQAASEAIERETLSESDATLRISVPSLRDDHLSPPWTMVVERSNASGKLHGMNGQHDSLQEVFAQIGDDEKKWPLQGILRRLPWTPVPLQDFRDIVDHGIQSSALDQIFSSLAISDNDLSKYCWKPDGFRILDDSEDDEDDLEGGSFAADDLEVSTLVQGHFDKHIATATIGLRERALRALNQPDAALGASSALDNFFHLQTGHMPDPPPTRGRETEVRMIGQHFDTAAIVEHGPASQGPAQSAPSVEKGIRDVPFDPRTAPRQAIVTTGVLNNRHLLQNLCKRLPSTALTERDFALNEEADIIPCPSKGIILSTLQKLKQRPLPGVRDQTNPVSSRVTSLSSRYEQLIVLISEALPMPKHAAPPSPRELDATDTAAINALTNLGASLECNVHVLYVPGTETELVLWLAAEMCNGYSPDLDIDLPVEDTPQETLLRKAGMNAFAAGMVLGSRAPMGGTHGQTAGGSGLADFVLAGAAERRRMYGVAMGGTRVLDRVSRAMDQCWRAVAAGTTWRDSAGAGEVGTRV</sequence>
<evidence type="ECO:0000313" key="3">
    <source>
        <dbReference type="EMBL" id="PNS18899.1"/>
    </source>
</evidence>
<evidence type="ECO:0000313" key="4">
    <source>
        <dbReference type="Proteomes" id="UP000243797"/>
    </source>
</evidence>
<dbReference type="Proteomes" id="UP000243797">
    <property type="component" value="Unassembled WGS sequence"/>
</dbReference>